<keyword evidence="2" id="KW-0812">Transmembrane</keyword>
<feature type="compositionally biased region" description="Basic and acidic residues" evidence="1">
    <location>
        <begin position="467"/>
        <end position="496"/>
    </location>
</feature>
<dbReference type="OrthoDB" id="8194095at2759"/>
<feature type="compositionally biased region" description="Polar residues" evidence="1">
    <location>
        <begin position="131"/>
        <end position="141"/>
    </location>
</feature>
<dbReference type="STRING" id="35570.A0A1I8NTM1"/>
<keyword evidence="4" id="KW-1185">Reference proteome</keyword>
<evidence type="ECO:0000256" key="1">
    <source>
        <dbReference type="SAM" id="MobiDB-lite"/>
    </source>
</evidence>
<keyword evidence="2" id="KW-0472">Membrane</keyword>
<feature type="compositionally biased region" description="Basic and acidic residues" evidence="1">
    <location>
        <begin position="405"/>
        <end position="421"/>
    </location>
</feature>
<sequence length="650" mass="71781">ICVRFSFNSSENVISTTTPFASRDTTATGSLAADVNGGLMAQQYNPMPPQSNGQQTMRNEADELGHDRPTQPLYITPSPNEAPLYQATQGGMNSNANTHDKSNNAWTMTQNPINIQQQQQLDEDNGAAREQPSTATGRAVDYQSTYPFGQLITPLIKNAPRPVYTVTKAKPMASARPLSPSPSYGGKVYAQTVYPSTGYQRKPPSRAEIDKLRGRGAIRDRFTPSEAVASHQIKANNHNHHHPHNHAAMYAATGKAPAASNLVNTYVPPKDLYSFPPNNVDYPLPSQANKLALPTSVVNSYSPPASGYSLAAAASSNDNGYKYPGPLNLGYLPSLNGNDNGNGGDTKDQKDNANDGDADNGGGGGGGDDGGGDMDDTIGVLPASAMGNDNSPGDAMDMSGMDQMPMKDVHDDHSYDTEKEYPTPPPEWLKAHPEALNDHPPHDGGDAMPQDGGDTMPQDGGVAMPATDDHDHHSDHDYLHADHDDHAHDHDHDHDHDHHHHHPDIILDSDSYPYYHHSFPSFPHYPHYPEIIYDDHHDHHHHVEPPPTTTTEPPPPEPPPEPRVKKYSYFYIGRKLWYIPLYFTVWFSFYVLWLILKSIARHKVNLPNHYVARRSVDNNYNLSKTHREVINQLTLSVMEQIERFKNTHLS</sequence>
<proteinExistence type="predicted"/>
<accession>A0A1I8NTM1</accession>
<feature type="compositionally biased region" description="Gly residues" evidence="1">
    <location>
        <begin position="359"/>
        <end position="369"/>
    </location>
</feature>
<feature type="region of interest" description="Disordered" evidence="1">
    <location>
        <begin position="438"/>
        <end position="503"/>
    </location>
</feature>
<feature type="transmembrane region" description="Helical" evidence="2">
    <location>
        <begin position="576"/>
        <end position="596"/>
    </location>
</feature>
<keyword evidence="2" id="KW-1133">Transmembrane helix</keyword>
<dbReference type="KEGG" id="scac:106088175"/>
<feature type="region of interest" description="Disordered" evidence="1">
    <location>
        <begin position="332"/>
        <end position="423"/>
    </location>
</feature>
<name>A0A1I8NTM1_STOCA</name>
<evidence type="ECO:0000313" key="4">
    <source>
        <dbReference type="Proteomes" id="UP000095300"/>
    </source>
</evidence>
<organism evidence="3 4">
    <name type="scientific">Stomoxys calcitrans</name>
    <name type="common">Stable fly</name>
    <name type="synonym">Conops calcitrans</name>
    <dbReference type="NCBI Taxonomy" id="35570"/>
    <lineage>
        <taxon>Eukaryota</taxon>
        <taxon>Metazoa</taxon>
        <taxon>Ecdysozoa</taxon>
        <taxon>Arthropoda</taxon>
        <taxon>Hexapoda</taxon>
        <taxon>Insecta</taxon>
        <taxon>Pterygota</taxon>
        <taxon>Neoptera</taxon>
        <taxon>Endopterygota</taxon>
        <taxon>Diptera</taxon>
        <taxon>Brachycera</taxon>
        <taxon>Muscomorpha</taxon>
        <taxon>Muscoidea</taxon>
        <taxon>Muscidae</taxon>
        <taxon>Stomoxys</taxon>
    </lineage>
</organism>
<feature type="region of interest" description="Disordered" evidence="1">
    <location>
        <begin position="537"/>
        <end position="561"/>
    </location>
</feature>
<gene>
    <name evidence="3" type="primary">106088175</name>
</gene>
<evidence type="ECO:0000256" key="2">
    <source>
        <dbReference type="SAM" id="Phobius"/>
    </source>
</evidence>
<dbReference type="VEuPathDB" id="VectorBase:SCAU001904"/>
<dbReference type="AlphaFoldDB" id="A0A1I8NTM1"/>
<feature type="compositionally biased region" description="Pro residues" evidence="1">
    <location>
        <begin position="545"/>
        <end position="561"/>
    </location>
</feature>
<dbReference type="EnsemblMetazoa" id="SCAU001904-RA">
    <property type="protein sequence ID" value="SCAU001904-PA"/>
    <property type="gene ID" value="SCAU001904"/>
</dbReference>
<evidence type="ECO:0000313" key="3">
    <source>
        <dbReference type="EnsemblMetazoa" id="SCAU001904-PA"/>
    </source>
</evidence>
<feature type="region of interest" description="Disordered" evidence="1">
    <location>
        <begin position="119"/>
        <end position="141"/>
    </location>
</feature>
<reference evidence="3" key="1">
    <citation type="submission" date="2020-05" db="UniProtKB">
        <authorList>
            <consortium name="EnsemblMetazoa"/>
        </authorList>
    </citation>
    <scope>IDENTIFICATION</scope>
    <source>
        <strain evidence="3">USDA</strain>
    </source>
</reference>
<protein>
    <submittedName>
        <fullName evidence="3">Uncharacterized protein</fullName>
    </submittedName>
</protein>
<dbReference type="Proteomes" id="UP000095300">
    <property type="component" value="Unassembled WGS sequence"/>
</dbReference>